<feature type="compositionally biased region" description="Basic and acidic residues" evidence="2">
    <location>
        <begin position="102"/>
        <end position="113"/>
    </location>
</feature>
<feature type="region of interest" description="Disordered" evidence="2">
    <location>
        <begin position="423"/>
        <end position="453"/>
    </location>
</feature>
<dbReference type="OrthoDB" id="7735955at2759"/>
<feature type="compositionally biased region" description="Low complexity" evidence="2">
    <location>
        <begin position="426"/>
        <end position="453"/>
    </location>
</feature>
<evidence type="ECO:0000313" key="3">
    <source>
        <dbReference type="EMBL" id="TDG42727.1"/>
    </source>
</evidence>
<protein>
    <submittedName>
        <fullName evidence="3">Uncharacterized protein</fullName>
    </submittedName>
</protein>
<dbReference type="OMA" id="QNHIRRL"/>
<evidence type="ECO:0000256" key="1">
    <source>
        <dbReference type="SAM" id="Coils"/>
    </source>
</evidence>
<proteinExistence type="predicted"/>
<organism evidence="3 4">
    <name type="scientific">Drosophila navojoa</name>
    <name type="common">Fruit fly</name>
    <dbReference type="NCBI Taxonomy" id="7232"/>
    <lineage>
        <taxon>Eukaryota</taxon>
        <taxon>Metazoa</taxon>
        <taxon>Ecdysozoa</taxon>
        <taxon>Arthropoda</taxon>
        <taxon>Hexapoda</taxon>
        <taxon>Insecta</taxon>
        <taxon>Pterygota</taxon>
        <taxon>Neoptera</taxon>
        <taxon>Endopterygota</taxon>
        <taxon>Diptera</taxon>
        <taxon>Brachycera</taxon>
        <taxon>Muscomorpha</taxon>
        <taxon>Ephydroidea</taxon>
        <taxon>Drosophilidae</taxon>
        <taxon>Drosophila</taxon>
    </lineage>
</organism>
<sequence>MDLEEFLALERQQLEFDRQRLAAANNTLQNGAINSQGVCPAALLMQMKGYKPKQCQRMANTKHSECNELEKASSSALATPNQNSDLQLELSVEENLPELKLEQEPEQEQEQRHQRNTSATSPLSLKSAKEFVNQRELLIGSARQYKSPNATYRNLESERPQSENRLPIGKRATGDDMEQWVTDTFYSYFPGFNNENQKRQNYLRERQRENQQNLLKHQMLHPPLAKQRRQLKPTTATPTPTSVPAGEELQTTARSSQSSTSTNHSRTDKTDLELIVNNNPNYVPPKIRTATTRQQLLHDLGHVELSNIVSGDGINERNMRSAELETARKKEYQRDLMQQIEEKRRSIEMLREKERRQEEVLTRRLEAQLKTMHLEEQLEKEKKRAEKARIETERNRLKREKLLAKLEEDAQLLHAKELNNSKDIKANTNNNTNINNTNINNNNNSNNNNSNANTNKVYKYFSNSARHEYRRGQPLPPGVELDFELPQMAKIERECFHLCEKICPLCDEPLKSYESCCLRCQRKLALKMKPPSSDAPTSTSDEATVEPAAAVDHSCQNSYALVCLKCERLYAMCGQCLVKSDVCRACQRERNICMNCRRNLCSFCLEEIACGRDAERTHINEQLDREQPTEDSFRVLEVNCPPAAENNCSNLVDTTPPPYSFNISPNSVFHEDYKATPVKPLQLDQEPLPTVSGSANNSFEVDSADEQAMKRVRLQTDQRLSRYMKNYGDLALKQQQHQLHRQLELRSKSESRNRGTQTTPQTLGRRDIVLHETPTQNLSMPLLREMPKMTRKDAAPTLDGNRQQQKIDNLKKRWEVPVVQKFTVSKSSPKILTQVGAIRKQLQAARFYDDGQDADDDDDY</sequence>
<feature type="compositionally biased region" description="Basic and acidic residues" evidence="2">
    <location>
        <begin position="741"/>
        <end position="753"/>
    </location>
</feature>
<dbReference type="EMBL" id="LSRL02000202">
    <property type="protein sequence ID" value="TDG42727.1"/>
    <property type="molecule type" value="Genomic_DNA"/>
</dbReference>
<feature type="compositionally biased region" description="Low complexity" evidence="2">
    <location>
        <begin position="250"/>
        <end position="264"/>
    </location>
</feature>
<accession>A0A484B1I5</accession>
<feature type="region of interest" description="Disordered" evidence="2">
    <location>
        <begin position="738"/>
        <end position="765"/>
    </location>
</feature>
<feature type="region of interest" description="Disordered" evidence="2">
    <location>
        <begin position="102"/>
        <end position="127"/>
    </location>
</feature>
<feature type="region of interest" description="Disordered" evidence="2">
    <location>
        <begin position="219"/>
        <end position="284"/>
    </location>
</feature>
<keyword evidence="4" id="KW-1185">Reference proteome</keyword>
<evidence type="ECO:0000256" key="2">
    <source>
        <dbReference type="SAM" id="MobiDB-lite"/>
    </source>
</evidence>
<reference evidence="3 4" key="1">
    <citation type="journal article" date="2019" name="J. Hered.">
        <title>An Improved Genome Assembly for Drosophila navojoa, the Basal Species in the mojavensis Cluster.</title>
        <authorList>
            <person name="Vanderlinde T."/>
            <person name="Dupim E.G."/>
            <person name="Nazario-Yepiz N.O."/>
            <person name="Carvalho A.B."/>
        </authorList>
    </citation>
    <scope>NUCLEOTIDE SEQUENCE [LARGE SCALE GENOMIC DNA]</scope>
    <source>
        <strain evidence="3">Navoj_Jal97</strain>
        <tissue evidence="3">Whole organism</tissue>
    </source>
</reference>
<dbReference type="Proteomes" id="UP000295192">
    <property type="component" value="Unassembled WGS sequence"/>
</dbReference>
<evidence type="ECO:0000313" key="4">
    <source>
        <dbReference type="Proteomes" id="UP000295192"/>
    </source>
</evidence>
<comment type="caution">
    <text evidence="3">The sequence shown here is derived from an EMBL/GenBank/DDBJ whole genome shotgun (WGS) entry which is preliminary data.</text>
</comment>
<keyword evidence="1" id="KW-0175">Coiled coil</keyword>
<feature type="coiled-coil region" evidence="1">
    <location>
        <begin position="322"/>
        <end position="407"/>
    </location>
</feature>
<name>A0A484B1I5_DRONA</name>
<dbReference type="AlphaFoldDB" id="A0A484B1I5"/>
<gene>
    <name evidence="3" type="ORF">AWZ03_010833</name>
</gene>
<feature type="region of interest" description="Disordered" evidence="2">
    <location>
        <begin position="149"/>
        <end position="171"/>
    </location>
</feature>